<dbReference type="InterPro" id="IPR037523">
    <property type="entry name" value="VOC_core"/>
</dbReference>
<name>A0A222VJZ8_9PSEU</name>
<evidence type="ECO:0000313" key="2">
    <source>
        <dbReference type="Proteomes" id="UP000199494"/>
    </source>
</evidence>
<dbReference type="InterPro" id="IPR029068">
    <property type="entry name" value="Glyas_Bleomycin-R_OHBP_Dase"/>
</dbReference>
<reference evidence="1 2" key="1">
    <citation type="submission" date="2016-10" db="EMBL/GenBank/DDBJ databases">
        <authorList>
            <person name="de Groot N.N."/>
        </authorList>
    </citation>
    <scope>NUCLEOTIDE SEQUENCE [LARGE SCALE GENOMIC DNA]</scope>
    <source>
        <strain evidence="1 2">CGMCC 4.5506</strain>
    </source>
</reference>
<keyword evidence="2" id="KW-1185">Reference proteome</keyword>
<dbReference type="Proteomes" id="UP000199494">
    <property type="component" value="Unassembled WGS sequence"/>
</dbReference>
<evidence type="ECO:0000313" key="1">
    <source>
        <dbReference type="EMBL" id="SDD92927.1"/>
    </source>
</evidence>
<gene>
    <name evidence="1" type="ORF">SAMN05421630_114170</name>
</gene>
<dbReference type="OrthoDB" id="9793039at2"/>
<sequence>MTTRDTPWPDGTPCWTDLVVPDQRMALDFYGALFGWDFAEQGGDMGNYVLCSIDGRQVAGIGEQPQGQEMPSAWTIYLASSDLDKTVAAIGENGGQLMMPPMDVPGAGRMAIAADPTGAVFGVWQAGRHTGFGLANVVGTDVWNECMTRDYAAAKRFYGDVFGYDFEDVEGDFTYAALKVGGNIVGGIGGMGDETPAEVPPFWSAYFGVSDTDAAVERVERLGGTLVRPAMDSPYGRMATVTDNQGAYFLLISVAPEG</sequence>
<dbReference type="STRING" id="530584.SAMN05421630_114170"/>
<dbReference type="PROSITE" id="PS51819">
    <property type="entry name" value="VOC"/>
    <property type="match status" value="2"/>
</dbReference>
<dbReference type="InterPro" id="IPR052164">
    <property type="entry name" value="Anthracycline_SecMetBiosynth"/>
</dbReference>
<dbReference type="RefSeq" id="WP_091810543.1">
    <property type="nucleotide sequence ID" value="NZ_CP016353.1"/>
</dbReference>
<dbReference type="CDD" id="cd07247">
    <property type="entry name" value="SgaA_N_like"/>
    <property type="match status" value="2"/>
</dbReference>
<proteinExistence type="predicted"/>
<dbReference type="PANTHER" id="PTHR33993:SF10">
    <property type="entry name" value="CONSERVED PROTEIN"/>
    <property type="match status" value="1"/>
</dbReference>
<dbReference type="InterPro" id="IPR004360">
    <property type="entry name" value="Glyas_Fos-R_dOase_dom"/>
</dbReference>
<dbReference type="KEGG" id="pmad:BAY61_03665"/>
<dbReference type="EMBL" id="FMZE01000014">
    <property type="protein sequence ID" value="SDD92927.1"/>
    <property type="molecule type" value="Genomic_DNA"/>
</dbReference>
<dbReference type="Pfam" id="PF00903">
    <property type="entry name" value="Glyoxalase"/>
    <property type="match status" value="2"/>
</dbReference>
<dbReference type="PANTHER" id="PTHR33993">
    <property type="entry name" value="GLYOXALASE-RELATED"/>
    <property type="match status" value="1"/>
</dbReference>
<dbReference type="Gene3D" id="3.10.180.10">
    <property type="entry name" value="2,3-Dihydroxybiphenyl 1,2-Dioxygenase, domain 1"/>
    <property type="match status" value="2"/>
</dbReference>
<dbReference type="AlphaFoldDB" id="A0A222VJZ8"/>
<organism evidence="1 2">
    <name type="scientific">Prauserella marina</name>
    <dbReference type="NCBI Taxonomy" id="530584"/>
    <lineage>
        <taxon>Bacteria</taxon>
        <taxon>Bacillati</taxon>
        <taxon>Actinomycetota</taxon>
        <taxon>Actinomycetes</taxon>
        <taxon>Pseudonocardiales</taxon>
        <taxon>Pseudonocardiaceae</taxon>
        <taxon>Prauserella</taxon>
    </lineage>
</organism>
<protein>
    <submittedName>
        <fullName evidence="1">Uncharacterized protein</fullName>
    </submittedName>
</protein>
<dbReference type="SUPFAM" id="SSF54593">
    <property type="entry name" value="Glyoxalase/Bleomycin resistance protein/Dihydroxybiphenyl dioxygenase"/>
    <property type="match status" value="2"/>
</dbReference>
<accession>A0A222VJZ8</accession>